<evidence type="ECO:0000313" key="3">
    <source>
        <dbReference type="EMBL" id="NYF40099.1"/>
    </source>
</evidence>
<proteinExistence type="predicted"/>
<dbReference type="InterPro" id="IPR050228">
    <property type="entry name" value="Carboxylesterase_BioH"/>
</dbReference>
<dbReference type="SUPFAM" id="SSF53474">
    <property type="entry name" value="alpha/beta-Hydrolases"/>
    <property type="match status" value="1"/>
</dbReference>
<name>A0A852UV29_9ACTN</name>
<comment type="caution">
    <text evidence="3">The sequence shown here is derived from an EMBL/GenBank/DDBJ whole genome shotgun (WGS) entry which is preliminary data.</text>
</comment>
<accession>A0A852UV29</accession>
<protein>
    <submittedName>
        <fullName evidence="3">Pimeloyl-ACP methyl ester carboxylesterase</fullName>
    </submittedName>
</protein>
<feature type="compositionally biased region" description="Gly residues" evidence="1">
    <location>
        <begin position="368"/>
        <end position="380"/>
    </location>
</feature>
<dbReference type="InterPro" id="IPR029058">
    <property type="entry name" value="AB_hydrolase_fold"/>
</dbReference>
<dbReference type="InterPro" id="IPR000639">
    <property type="entry name" value="Epox_hydrolase-like"/>
</dbReference>
<dbReference type="PRINTS" id="PR00412">
    <property type="entry name" value="EPOXHYDRLASE"/>
</dbReference>
<dbReference type="AlphaFoldDB" id="A0A852UV29"/>
<sequence>MSTATRRRVGVAGALVGAASAGVAAAAFAKRYAIGRIRLRPDLEAGEPFGELRGRSAAVTASDGLVLHAEVDGPEDAPLTVVLCHGYTLNLDSWHYQRRDLLDSYRMVLWDQRSHGRSPRAPVDDHGSLIDRLGEDLAEVIEELVPGPCVLVGHSMGGMTIMALADRHPELFEEKIRGVALISTSAGRLGEVSLGLPALLARVVHTVTPGTVSLLGRRGALVDRGREAANDLAFLMLRHLGFGDATNVSPTVVDFVESMIRSTPFEVIADFYPALMAHDKLAALGVLDDVPTSIIVGDKDWLTPVDHSKAMAAALPRAQFTEVPDSSHLVQLERPTVVNDALRDLIKRALADEAAANAAEADRTAEAGGDGGDGAGGPRG</sequence>
<dbReference type="EMBL" id="JACCCO010000001">
    <property type="protein sequence ID" value="NYF40099.1"/>
    <property type="molecule type" value="Genomic_DNA"/>
</dbReference>
<dbReference type="PANTHER" id="PTHR43194:SF2">
    <property type="entry name" value="PEROXISOMAL MEMBRANE PROTEIN LPX1"/>
    <property type="match status" value="1"/>
</dbReference>
<dbReference type="RefSeq" id="WP_179819653.1">
    <property type="nucleotide sequence ID" value="NZ_JACCCO010000001.1"/>
</dbReference>
<feature type="region of interest" description="Disordered" evidence="1">
    <location>
        <begin position="357"/>
        <end position="380"/>
    </location>
</feature>
<reference evidence="3 4" key="1">
    <citation type="submission" date="2020-07" db="EMBL/GenBank/DDBJ databases">
        <title>Sequencing the genomes of 1000 actinobacteria strains.</title>
        <authorList>
            <person name="Klenk H.-P."/>
        </authorList>
    </citation>
    <scope>NUCLEOTIDE SEQUENCE [LARGE SCALE GENOMIC DNA]</scope>
    <source>
        <strain evidence="3 4">DSM 45763</strain>
    </source>
</reference>
<dbReference type="InterPro" id="IPR000073">
    <property type="entry name" value="AB_hydrolase_1"/>
</dbReference>
<evidence type="ECO:0000313" key="4">
    <source>
        <dbReference type="Proteomes" id="UP000576393"/>
    </source>
</evidence>
<gene>
    <name evidence="3" type="ORF">HDA43_002258</name>
</gene>
<dbReference type="Pfam" id="PF00561">
    <property type="entry name" value="Abhydrolase_1"/>
    <property type="match status" value="1"/>
</dbReference>
<dbReference type="Gene3D" id="3.40.50.1820">
    <property type="entry name" value="alpha/beta hydrolase"/>
    <property type="match status" value="1"/>
</dbReference>
<organism evidence="3 4">
    <name type="scientific">Streptosporangium sandarakinum</name>
    <dbReference type="NCBI Taxonomy" id="1260955"/>
    <lineage>
        <taxon>Bacteria</taxon>
        <taxon>Bacillati</taxon>
        <taxon>Actinomycetota</taxon>
        <taxon>Actinomycetes</taxon>
        <taxon>Streptosporangiales</taxon>
        <taxon>Streptosporangiaceae</taxon>
        <taxon>Streptosporangium</taxon>
    </lineage>
</organism>
<evidence type="ECO:0000259" key="2">
    <source>
        <dbReference type="Pfam" id="PF00561"/>
    </source>
</evidence>
<dbReference type="Proteomes" id="UP000576393">
    <property type="component" value="Unassembled WGS sequence"/>
</dbReference>
<dbReference type="GO" id="GO:0003824">
    <property type="term" value="F:catalytic activity"/>
    <property type="evidence" value="ECO:0007669"/>
    <property type="project" value="InterPro"/>
</dbReference>
<dbReference type="PANTHER" id="PTHR43194">
    <property type="entry name" value="HYDROLASE ALPHA/BETA FOLD FAMILY"/>
    <property type="match status" value="1"/>
</dbReference>
<feature type="domain" description="AB hydrolase-1" evidence="2">
    <location>
        <begin position="80"/>
        <end position="335"/>
    </location>
</feature>
<keyword evidence="4" id="KW-1185">Reference proteome</keyword>
<evidence type="ECO:0000256" key="1">
    <source>
        <dbReference type="SAM" id="MobiDB-lite"/>
    </source>
</evidence>